<sequence length="405" mass="44399">MAPHTQTHGVDDMKTLALKGWRVALVAAALSSGLTGARAVTPAMVVGSTLTPDTMYAGFLLPITSKEFLGTLGLVVNNIPYMSDYYGPVEEWLPRARKWSLMSPPAINPPFKVPPGPDAVHMASPYTQIVAFGDSMSDTGNLFRFTQAVGGVGMPQAPSNKGRFSNGVVALEVLANQLQLPLTNYCFSGGQSGRGNLLPFWSWQRGMTFQIDEYHRTLAARGEVQNDPNALYFLWAGPNDHFVGVNMFSSQVSRNVGANHLKALRALYARGARHFFIPLMPDLSLTPQSTAFQKQDSGYKAAAARRSDETKVAMLQAIEQARAEMPGIQIKVFDTLTYMREQYVKIQAEGYNVTESCYSSKFVGGKVVPQVCADPDKYLFWDKNHPTDWASRVLGAEFTRTAVAP</sequence>
<dbReference type="Gene3D" id="3.40.50.1110">
    <property type="entry name" value="SGNH hydrolase"/>
    <property type="match status" value="1"/>
</dbReference>
<dbReference type="GO" id="GO:0016298">
    <property type="term" value="F:lipase activity"/>
    <property type="evidence" value="ECO:0007669"/>
    <property type="project" value="InterPro"/>
</dbReference>
<dbReference type="PANTHER" id="PTHR45648">
    <property type="entry name" value="GDSL LIPASE/ACYLHYDROLASE FAMILY PROTEIN (AFU_ORTHOLOGUE AFUA_4G14700)"/>
    <property type="match status" value="1"/>
</dbReference>
<keyword evidence="1" id="KW-0378">Hydrolase</keyword>
<dbReference type="EMBL" id="SIXI01000001">
    <property type="protein sequence ID" value="TBO34077.1"/>
    <property type="molecule type" value="Genomic_DNA"/>
</dbReference>
<dbReference type="PROSITE" id="PS01098">
    <property type="entry name" value="LIPASE_GDSL_SER"/>
    <property type="match status" value="1"/>
</dbReference>
<name>A0A4Q9H615_9BURK</name>
<evidence type="ECO:0000313" key="3">
    <source>
        <dbReference type="Proteomes" id="UP000292120"/>
    </source>
</evidence>
<dbReference type="CDD" id="cd01846">
    <property type="entry name" value="fatty_acyltransferase_like"/>
    <property type="match status" value="1"/>
</dbReference>
<dbReference type="InterPro" id="IPR051058">
    <property type="entry name" value="GDSL_Est/Lipase"/>
</dbReference>
<organism evidence="2 3">
    <name type="scientific">Aquabacterium lacunae</name>
    <dbReference type="NCBI Taxonomy" id="2528630"/>
    <lineage>
        <taxon>Bacteria</taxon>
        <taxon>Pseudomonadati</taxon>
        <taxon>Pseudomonadota</taxon>
        <taxon>Betaproteobacteria</taxon>
        <taxon>Burkholderiales</taxon>
        <taxon>Aquabacterium</taxon>
    </lineage>
</organism>
<protein>
    <recommendedName>
        <fullName evidence="4">SGNH/GDSL hydrolase family protein</fullName>
    </recommendedName>
</protein>
<proteinExistence type="predicted"/>
<reference evidence="2 3" key="1">
    <citation type="submission" date="2019-02" db="EMBL/GenBank/DDBJ databases">
        <title>Aquabacterium sp. strain KMB7.</title>
        <authorList>
            <person name="Chen W.-M."/>
        </authorList>
    </citation>
    <scope>NUCLEOTIDE SEQUENCE [LARGE SCALE GENOMIC DNA]</scope>
    <source>
        <strain evidence="2 3">KMB7</strain>
    </source>
</reference>
<dbReference type="SUPFAM" id="SSF52266">
    <property type="entry name" value="SGNH hydrolase"/>
    <property type="match status" value="1"/>
</dbReference>
<gene>
    <name evidence="2" type="ORF">EYS42_01120</name>
</gene>
<evidence type="ECO:0000313" key="2">
    <source>
        <dbReference type="EMBL" id="TBO34077.1"/>
    </source>
</evidence>
<dbReference type="OrthoDB" id="5292073at2"/>
<dbReference type="InterPro" id="IPR001087">
    <property type="entry name" value="GDSL"/>
</dbReference>
<accession>A0A4Q9H615</accession>
<dbReference type="InterPro" id="IPR036514">
    <property type="entry name" value="SGNH_hydro_sf"/>
</dbReference>
<dbReference type="Proteomes" id="UP000292120">
    <property type="component" value="Unassembled WGS sequence"/>
</dbReference>
<comment type="caution">
    <text evidence="2">The sequence shown here is derived from an EMBL/GenBank/DDBJ whole genome shotgun (WGS) entry which is preliminary data.</text>
</comment>
<dbReference type="AlphaFoldDB" id="A0A4Q9H615"/>
<evidence type="ECO:0000256" key="1">
    <source>
        <dbReference type="ARBA" id="ARBA00022801"/>
    </source>
</evidence>
<dbReference type="Pfam" id="PF00657">
    <property type="entry name" value="Lipase_GDSL"/>
    <property type="match status" value="1"/>
</dbReference>
<keyword evidence="3" id="KW-1185">Reference proteome</keyword>
<dbReference type="PANTHER" id="PTHR45648:SF22">
    <property type="entry name" value="GDSL LIPASE_ACYLHYDROLASE FAMILY PROTEIN (AFU_ORTHOLOGUE AFUA_4G14700)"/>
    <property type="match status" value="1"/>
</dbReference>
<evidence type="ECO:0008006" key="4">
    <source>
        <dbReference type="Google" id="ProtNLM"/>
    </source>
</evidence>
<dbReference type="GO" id="GO:0006629">
    <property type="term" value="P:lipid metabolic process"/>
    <property type="evidence" value="ECO:0007669"/>
    <property type="project" value="InterPro"/>
</dbReference>
<dbReference type="InterPro" id="IPR008265">
    <property type="entry name" value="Lipase_GDSL_AS"/>
</dbReference>